<keyword evidence="4" id="KW-0507">mRNA processing</keyword>
<keyword evidence="5" id="KW-0508">mRNA splicing</keyword>
<evidence type="ECO:0000256" key="4">
    <source>
        <dbReference type="ARBA" id="ARBA00022664"/>
    </source>
</evidence>
<accession>A0AAV5QDT3</accession>
<name>A0AAV5QDT3_9ASCO</name>
<gene>
    <name evidence="7" type="ORF">DASC09_001670</name>
</gene>
<feature type="region of interest" description="Disordered" evidence="6">
    <location>
        <begin position="70"/>
        <end position="240"/>
    </location>
</feature>
<evidence type="ECO:0000256" key="3">
    <source>
        <dbReference type="ARBA" id="ARBA00020693"/>
    </source>
</evidence>
<dbReference type="Pfam" id="PF04889">
    <property type="entry name" value="Cwf_Cwc_15"/>
    <property type="match status" value="1"/>
</dbReference>
<comment type="caution">
    <text evidence="7">The sequence shown here is derived from an EMBL/GenBank/DDBJ whole genome shotgun (WGS) entry which is preliminary data.</text>
</comment>
<dbReference type="Proteomes" id="UP001360560">
    <property type="component" value="Unassembled WGS sequence"/>
</dbReference>
<proteinExistence type="inferred from homology"/>
<evidence type="ECO:0000256" key="2">
    <source>
        <dbReference type="ARBA" id="ARBA00006644"/>
    </source>
</evidence>
<dbReference type="PANTHER" id="PTHR12718">
    <property type="entry name" value="CELL CYCLE CONTROL PROTEIN CWF15"/>
    <property type="match status" value="1"/>
</dbReference>
<evidence type="ECO:0000256" key="6">
    <source>
        <dbReference type="SAM" id="MobiDB-lite"/>
    </source>
</evidence>
<evidence type="ECO:0000256" key="1">
    <source>
        <dbReference type="ARBA" id="ARBA00003777"/>
    </source>
</evidence>
<dbReference type="RefSeq" id="XP_064849842.1">
    <property type="nucleotide sequence ID" value="XM_064993770.1"/>
</dbReference>
<dbReference type="GO" id="GO:0003723">
    <property type="term" value="F:RNA binding"/>
    <property type="evidence" value="ECO:0007669"/>
    <property type="project" value="TreeGrafter"/>
</dbReference>
<dbReference type="GO" id="GO:0045292">
    <property type="term" value="P:mRNA cis splicing, via spliceosome"/>
    <property type="evidence" value="ECO:0007669"/>
    <property type="project" value="TreeGrafter"/>
</dbReference>
<keyword evidence="8" id="KW-1185">Reference proteome</keyword>
<comment type="similarity">
    <text evidence="2">Belongs to the CWC15 family.</text>
</comment>
<dbReference type="GO" id="GO:0071013">
    <property type="term" value="C:catalytic step 2 spliceosome"/>
    <property type="evidence" value="ECO:0007669"/>
    <property type="project" value="TreeGrafter"/>
</dbReference>
<sequence>MTTAHRATFTHAKAKDTSLSQTYQATLTHKRFLPAHTQLKYRSKKLDPQNNDSGDLSDADKVHEMKKKLMRKEHAHFTSVGHKLADKSTEDQSQEQPRLAITTGSRELDNDSSDDEEMMSQGNNGVMGILNTASDSENSDDDDDDEDSEDDDEDEDETAQLLLELENIKNERKQREQQKQELEVTEVAKTSNPLVQFADNNDNENENQGGLKRSWRDSTLFSNKKRKGTNEVKNGDDGFSNDLLHSQFHRKFLERYIR</sequence>
<dbReference type="AlphaFoldDB" id="A0AAV5QDT3"/>
<dbReference type="PANTHER" id="PTHR12718:SF2">
    <property type="entry name" value="SPLICEOSOME-ASSOCIATED PROTEIN CWC15 HOMOLOG"/>
    <property type="match status" value="1"/>
</dbReference>
<organism evidence="7 8">
    <name type="scientific">Saccharomycopsis crataegensis</name>
    <dbReference type="NCBI Taxonomy" id="43959"/>
    <lineage>
        <taxon>Eukaryota</taxon>
        <taxon>Fungi</taxon>
        <taxon>Dikarya</taxon>
        <taxon>Ascomycota</taxon>
        <taxon>Saccharomycotina</taxon>
        <taxon>Saccharomycetes</taxon>
        <taxon>Saccharomycopsidaceae</taxon>
        <taxon>Saccharomycopsis</taxon>
    </lineage>
</organism>
<evidence type="ECO:0000313" key="8">
    <source>
        <dbReference type="Proteomes" id="UP001360560"/>
    </source>
</evidence>
<dbReference type="InterPro" id="IPR006973">
    <property type="entry name" value="Cwf_Cwc_15"/>
</dbReference>
<protein>
    <recommendedName>
        <fullName evidence="3">Pre-mRNA-splicing factor CWC15</fullName>
    </recommendedName>
</protein>
<dbReference type="GeneID" id="90070821"/>
<dbReference type="EMBL" id="BTFZ01000001">
    <property type="protein sequence ID" value="GMM32842.1"/>
    <property type="molecule type" value="Genomic_DNA"/>
</dbReference>
<feature type="compositionally biased region" description="Basic and acidic residues" evidence="6">
    <location>
        <begin position="166"/>
        <end position="182"/>
    </location>
</feature>
<feature type="compositionally biased region" description="Acidic residues" evidence="6">
    <location>
        <begin position="137"/>
        <end position="158"/>
    </location>
</feature>
<comment type="function">
    <text evidence="1">Involved in pre-mRNA splicing.</text>
</comment>
<reference evidence="7 8" key="1">
    <citation type="journal article" date="2023" name="Elife">
        <title>Identification of key yeast species and microbe-microbe interactions impacting larval growth of Drosophila in the wild.</title>
        <authorList>
            <person name="Mure A."/>
            <person name="Sugiura Y."/>
            <person name="Maeda R."/>
            <person name="Honda K."/>
            <person name="Sakurai N."/>
            <person name="Takahashi Y."/>
            <person name="Watada M."/>
            <person name="Katoh T."/>
            <person name="Gotoh A."/>
            <person name="Gotoh Y."/>
            <person name="Taniguchi I."/>
            <person name="Nakamura K."/>
            <person name="Hayashi T."/>
            <person name="Katayama T."/>
            <person name="Uemura T."/>
            <person name="Hattori Y."/>
        </authorList>
    </citation>
    <scope>NUCLEOTIDE SEQUENCE [LARGE SCALE GENOMIC DNA]</scope>
    <source>
        <strain evidence="7 8">SC-9</strain>
    </source>
</reference>
<evidence type="ECO:0000256" key="5">
    <source>
        <dbReference type="ARBA" id="ARBA00023187"/>
    </source>
</evidence>
<evidence type="ECO:0000313" key="7">
    <source>
        <dbReference type="EMBL" id="GMM32842.1"/>
    </source>
</evidence>